<dbReference type="RefSeq" id="WP_090075670.1">
    <property type="nucleotide sequence ID" value="NZ_FOVR01000025.1"/>
</dbReference>
<dbReference type="EC" id="2.1.1.64" evidence="5"/>
<dbReference type="GO" id="GO:0010420">
    <property type="term" value="F:polyprenyldihydroxybenzoate methyltransferase activity"/>
    <property type="evidence" value="ECO:0007669"/>
    <property type="project" value="InterPro"/>
</dbReference>
<dbReference type="Pfam" id="PF13489">
    <property type="entry name" value="Methyltransf_23"/>
    <property type="match status" value="1"/>
</dbReference>
<comment type="function">
    <text evidence="5">O-methyltransferase that catalyzes the 2 O-methylation steps in the ubiquinone biosynthetic pathway.</text>
</comment>
<dbReference type="EMBL" id="FOVR01000025">
    <property type="protein sequence ID" value="SFP16222.1"/>
    <property type="molecule type" value="Genomic_DNA"/>
</dbReference>
<feature type="binding site" evidence="5">
    <location>
        <position position="48"/>
    </location>
    <ligand>
        <name>S-adenosyl-L-methionine</name>
        <dbReference type="ChEBI" id="CHEBI:59789"/>
    </ligand>
</feature>
<gene>
    <name evidence="5" type="primary">ubiG</name>
    <name evidence="6" type="ORF">SAMN04488056_12520</name>
</gene>
<comment type="pathway">
    <text evidence="5">Cofactor biosynthesis; ubiquinone biosynthesis.</text>
</comment>
<keyword evidence="6" id="KW-0830">Ubiquinone</keyword>
<dbReference type="GO" id="GO:0102208">
    <property type="term" value="F:2-polyprenyl-6-hydroxyphenol methylase activity"/>
    <property type="evidence" value="ECO:0007669"/>
    <property type="project" value="UniProtKB-EC"/>
</dbReference>
<evidence type="ECO:0000256" key="3">
    <source>
        <dbReference type="ARBA" id="ARBA00022688"/>
    </source>
</evidence>
<keyword evidence="3 5" id="KW-0831">Ubiquinone biosynthesis</keyword>
<dbReference type="InterPro" id="IPR029063">
    <property type="entry name" value="SAM-dependent_MTases_sf"/>
</dbReference>
<comment type="similarity">
    <text evidence="5">Belongs to the methyltransferase superfamily. UbiG/COQ3 family.</text>
</comment>
<dbReference type="CDD" id="cd02440">
    <property type="entry name" value="AdoMet_MTases"/>
    <property type="match status" value="1"/>
</dbReference>
<dbReference type="AlphaFoldDB" id="A0A1I5N3Q5"/>
<reference evidence="6 7" key="1">
    <citation type="submission" date="2016-10" db="EMBL/GenBank/DDBJ databases">
        <authorList>
            <person name="de Groot N.N."/>
        </authorList>
    </citation>
    <scope>NUCLEOTIDE SEQUENCE [LARGE SCALE GENOMIC DNA]</scope>
    <source>
        <strain evidence="6 7">CGMCC 1.9157</strain>
    </source>
</reference>
<dbReference type="SUPFAM" id="SSF53335">
    <property type="entry name" value="S-adenosyl-L-methionine-dependent methyltransferases"/>
    <property type="match status" value="1"/>
</dbReference>
<keyword evidence="2 5" id="KW-0808">Transferase</keyword>
<keyword evidence="7" id="KW-1185">Reference proteome</keyword>
<dbReference type="NCBIfam" id="TIGR01983">
    <property type="entry name" value="UbiG"/>
    <property type="match status" value="1"/>
</dbReference>
<name>A0A1I5N3Q5_9HYPH</name>
<dbReference type="Gene3D" id="3.40.50.150">
    <property type="entry name" value="Vaccinia Virus protein VP39"/>
    <property type="match status" value="1"/>
</dbReference>
<keyword evidence="1 5" id="KW-0489">Methyltransferase</keyword>
<dbReference type="UniPathway" id="UPA00232"/>
<dbReference type="OrthoDB" id="9801538at2"/>
<evidence type="ECO:0000256" key="5">
    <source>
        <dbReference type="HAMAP-Rule" id="MF_00472"/>
    </source>
</evidence>
<dbReference type="STRING" id="655353.SAMN04488056_12520"/>
<dbReference type="GO" id="GO:0061542">
    <property type="term" value="F:3-demethylubiquinol 3-O-methyltransferase activity"/>
    <property type="evidence" value="ECO:0007669"/>
    <property type="project" value="UniProtKB-UniRule"/>
</dbReference>
<evidence type="ECO:0000256" key="2">
    <source>
        <dbReference type="ARBA" id="ARBA00022679"/>
    </source>
</evidence>
<keyword evidence="4 5" id="KW-0949">S-adenosyl-L-methionine</keyword>
<evidence type="ECO:0000256" key="1">
    <source>
        <dbReference type="ARBA" id="ARBA00022603"/>
    </source>
</evidence>
<dbReference type="HAMAP" id="MF_00472">
    <property type="entry name" value="UbiG"/>
    <property type="match status" value="1"/>
</dbReference>
<proteinExistence type="inferred from homology"/>
<dbReference type="PANTHER" id="PTHR43464">
    <property type="entry name" value="METHYLTRANSFERASE"/>
    <property type="match status" value="1"/>
</dbReference>
<feature type="binding site" evidence="5">
    <location>
        <position position="79"/>
    </location>
    <ligand>
        <name>S-adenosyl-L-methionine</name>
        <dbReference type="ChEBI" id="CHEBI:59789"/>
    </ligand>
</feature>
<accession>A0A1I5N3Q5</accession>
<dbReference type="PANTHER" id="PTHR43464:SF19">
    <property type="entry name" value="UBIQUINONE BIOSYNTHESIS O-METHYLTRANSFERASE, MITOCHONDRIAL"/>
    <property type="match status" value="1"/>
</dbReference>
<dbReference type="EC" id="2.1.1.222" evidence="5"/>
<sequence length="257" mass="28125">MTSQSTKEAQAKATTVDDEEIARFSAMAQEWWSPKGKFRPLHKFNPTRVAYLRETLLSHFGLDAKAKTPLEGLDILDVGCGGGLLCEPLCRLGANVVGVDASETNIGIASTHASENDLDITYRATTAEALVAEGAKFDVVLTMEVVEHVSDVDLFISECASMVKPGGLMLIATLNRTLKSHALAIVGAEYILRWLPVGTHTWDKFVTPDELERALAPTGLDVVEKVGVTYNPLFDKWSRSKDLDVNYMVLCSRKPTQ</sequence>
<evidence type="ECO:0000256" key="4">
    <source>
        <dbReference type="ARBA" id="ARBA00022691"/>
    </source>
</evidence>
<feature type="binding site" evidence="5">
    <location>
        <position position="100"/>
    </location>
    <ligand>
        <name>S-adenosyl-L-methionine</name>
        <dbReference type="ChEBI" id="CHEBI:59789"/>
    </ligand>
</feature>
<feature type="binding site" evidence="5">
    <location>
        <position position="143"/>
    </location>
    <ligand>
        <name>S-adenosyl-L-methionine</name>
        <dbReference type="ChEBI" id="CHEBI:59789"/>
    </ligand>
</feature>
<dbReference type="GO" id="GO:0032259">
    <property type="term" value="P:methylation"/>
    <property type="evidence" value="ECO:0007669"/>
    <property type="project" value="UniProtKB-KW"/>
</dbReference>
<dbReference type="Proteomes" id="UP000199236">
    <property type="component" value="Unassembled WGS sequence"/>
</dbReference>
<comment type="catalytic activity">
    <reaction evidence="5">
        <text>a 3-demethylubiquinol + S-adenosyl-L-methionine = a ubiquinol + S-adenosyl-L-homocysteine + H(+)</text>
        <dbReference type="Rhea" id="RHEA:44380"/>
        <dbReference type="Rhea" id="RHEA-COMP:9566"/>
        <dbReference type="Rhea" id="RHEA-COMP:10914"/>
        <dbReference type="ChEBI" id="CHEBI:15378"/>
        <dbReference type="ChEBI" id="CHEBI:17976"/>
        <dbReference type="ChEBI" id="CHEBI:57856"/>
        <dbReference type="ChEBI" id="CHEBI:59789"/>
        <dbReference type="ChEBI" id="CHEBI:84422"/>
        <dbReference type="EC" id="2.1.1.64"/>
    </reaction>
</comment>
<comment type="catalytic activity">
    <reaction evidence="5">
        <text>a 3-(all-trans-polyprenyl)benzene-1,2-diol + S-adenosyl-L-methionine = a 2-methoxy-6-(all-trans-polyprenyl)phenol + S-adenosyl-L-homocysteine + H(+)</text>
        <dbReference type="Rhea" id="RHEA:31411"/>
        <dbReference type="Rhea" id="RHEA-COMP:9550"/>
        <dbReference type="Rhea" id="RHEA-COMP:9551"/>
        <dbReference type="ChEBI" id="CHEBI:15378"/>
        <dbReference type="ChEBI" id="CHEBI:57856"/>
        <dbReference type="ChEBI" id="CHEBI:59789"/>
        <dbReference type="ChEBI" id="CHEBI:62729"/>
        <dbReference type="ChEBI" id="CHEBI:62731"/>
        <dbReference type="EC" id="2.1.1.222"/>
    </reaction>
</comment>
<evidence type="ECO:0000313" key="6">
    <source>
        <dbReference type="EMBL" id="SFP16222.1"/>
    </source>
</evidence>
<evidence type="ECO:0000313" key="7">
    <source>
        <dbReference type="Proteomes" id="UP000199236"/>
    </source>
</evidence>
<protein>
    <recommendedName>
        <fullName evidence="5">Ubiquinone biosynthesis O-methyltransferase</fullName>
    </recommendedName>
    <alternativeName>
        <fullName evidence="5">2-polyprenyl-6-hydroxyphenol methylase</fullName>
        <ecNumber evidence="5">2.1.1.222</ecNumber>
    </alternativeName>
    <alternativeName>
        <fullName evidence="5">3-demethylubiquinone 3-O-methyltransferase</fullName>
        <ecNumber evidence="5">2.1.1.64</ecNumber>
    </alternativeName>
</protein>
<organism evidence="6 7">
    <name type="scientific">Cohaesibacter marisflavi</name>
    <dbReference type="NCBI Taxonomy" id="655353"/>
    <lineage>
        <taxon>Bacteria</taxon>
        <taxon>Pseudomonadati</taxon>
        <taxon>Pseudomonadota</taxon>
        <taxon>Alphaproteobacteria</taxon>
        <taxon>Hyphomicrobiales</taxon>
        <taxon>Cohaesibacteraceae</taxon>
    </lineage>
</organism>
<dbReference type="InterPro" id="IPR010233">
    <property type="entry name" value="UbiG_MeTrfase"/>
</dbReference>